<feature type="domain" description="BACON" evidence="2">
    <location>
        <begin position="502"/>
        <end position="586"/>
    </location>
</feature>
<organism evidence="3 4">
    <name type="scientific">Thermogemmatispora tikiterensis</name>
    <dbReference type="NCBI Taxonomy" id="1825093"/>
    <lineage>
        <taxon>Bacteria</taxon>
        <taxon>Bacillati</taxon>
        <taxon>Chloroflexota</taxon>
        <taxon>Ktedonobacteria</taxon>
        <taxon>Thermogemmatisporales</taxon>
        <taxon>Thermogemmatisporaceae</taxon>
        <taxon>Thermogemmatispora</taxon>
    </lineage>
</organism>
<evidence type="ECO:0000313" key="4">
    <source>
        <dbReference type="Proteomes" id="UP000248706"/>
    </source>
</evidence>
<dbReference type="EMBL" id="MCIF01000002">
    <property type="protein sequence ID" value="RAQ97106.1"/>
    <property type="molecule type" value="Genomic_DNA"/>
</dbReference>
<protein>
    <recommendedName>
        <fullName evidence="2">BACON domain-containing protein</fullName>
    </recommendedName>
</protein>
<name>A0A328VHA1_9CHLR</name>
<proteinExistence type="predicted"/>
<feature type="domain" description="BACON" evidence="2">
    <location>
        <begin position="304"/>
        <end position="354"/>
    </location>
</feature>
<evidence type="ECO:0000256" key="1">
    <source>
        <dbReference type="SAM" id="MobiDB-lite"/>
    </source>
</evidence>
<feature type="domain" description="BACON" evidence="2">
    <location>
        <begin position="141"/>
        <end position="224"/>
    </location>
</feature>
<dbReference type="AlphaFoldDB" id="A0A328VHA1"/>
<dbReference type="Proteomes" id="UP000248706">
    <property type="component" value="Unassembled WGS sequence"/>
</dbReference>
<sequence length="723" mass="74212">MRWLFVGLTILALLLIGLNGWLIRSRFAGVHQPTMPVGQPPFLTAAPTLVHAGQAVHLHLDHFPAFAQIYFSYDVGQALAPVGMASIVHLGAAGSADVTIIIGRDWSPGGHTIQAEDIATHYTASTTVQVLASGPLRSPILEVSRRSLDLGAAVQGLNSVVPFWLSNGGDGSLSWTASSDQPWLLTTPTQGVLSERQAILIAGSRASLRPGVYHGTITFSADSGPSMRVQVTMQVEAAPATANERQTWPLTLTPAALAFSLSDGGPAPAAQFVTLANPARGTAVWSSHLVVPPEASQDAPLPARADWLQLKPAQGRLAAGESVPLAVTAQGTHLLPGLYLAIVQVSSSPSAAPAATATQVLAASLTVLPACRLTLSSQGLTFTIGSGQSTASDQSLELGLAPGCASGLNWQAFTSASWLSIDPTSGRVDATHGMSVQVSVALSELNAGTYSGFILFSMQQRTQTVSVLLNLLTSAIPGGTSSSATTTAGTGGPGRTPLGATLSPGSLSFTVEQGSQPPAARSVLLSASQHPLLWSVTLNTESTPWLSVAPLNGTLAAGQTTQLSVSVNVTSLTPGTYSGQLSVSLEPADGVPANPSQLVQVVVVTLTVLAPCVLEVTPSGLSFSSSLLQPNPPPQMLSLRIDGGCPRPVAWVASVDSDSASWLHLSQASGSESGSGTTIAVYVTPPRLLLKTLRGQITITASDGGQNPLQSSPQVITVTVSPG</sequence>
<gene>
    <name evidence="3" type="ORF">A4R35_16325</name>
</gene>
<dbReference type="Pfam" id="PF19190">
    <property type="entry name" value="BACON_2"/>
    <property type="match status" value="4"/>
</dbReference>
<reference evidence="3 4" key="1">
    <citation type="submission" date="2016-08" db="EMBL/GenBank/DDBJ databases">
        <title>Analysis of Carbohydrate Active Enzymes in Thermogemmatispora T81 Reveals Carbohydrate Degradation Ability.</title>
        <authorList>
            <person name="Tomazini A."/>
            <person name="Lal S."/>
            <person name="Stott M."/>
            <person name="Henrissat B."/>
            <person name="Polikarpov I."/>
            <person name="Sparling R."/>
            <person name="Levin D.B."/>
        </authorList>
    </citation>
    <scope>NUCLEOTIDE SEQUENCE [LARGE SCALE GENOMIC DNA]</scope>
    <source>
        <strain evidence="3 4">T81</strain>
    </source>
</reference>
<dbReference type="InterPro" id="IPR024361">
    <property type="entry name" value="BACON"/>
</dbReference>
<evidence type="ECO:0000259" key="2">
    <source>
        <dbReference type="Pfam" id="PF19190"/>
    </source>
</evidence>
<comment type="caution">
    <text evidence="3">The sequence shown here is derived from an EMBL/GenBank/DDBJ whole genome shotgun (WGS) entry which is preliminary data.</text>
</comment>
<accession>A0A328VHA1</accession>
<evidence type="ECO:0000313" key="3">
    <source>
        <dbReference type="EMBL" id="RAQ97106.1"/>
    </source>
</evidence>
<keyword evidence="4" id="KW-1185">Reference proteome</keyword>
<feature type="region of interest" description="Disordered" evidence="1">
    <location>
        <begin position="480"/>
        <end position="503"/>
    </location>
</feature>
<feature type="domain" description="BACON" evidence="2">
    <location>
        <begin position="388"/>
        <end position="467"/>
    </location>
</feature>